<dbReference type="SUPFAM" id="SSF55486">
    <property type="entry name" value="Metalloproteases ('zincins'), catalytic domain"/>
    <property type="match status" value="1"/>
</dbReference>
<proteinExistence type="predicted"/>
<evidence type="ECO:0000313" key="2">
    <source>
        <dbReference type="Proteomes" id="UP000808146"/>
    </source>
</evidence>
<dbReference type="EMBL" id="JADKBR010000015">
    <property type="protein sequence ID" value="MBK8890763.1"/>
    <property type="molecule type" value="Genomic_DNA"/>
</dbReference>
<dbReference type="Proteomes" id="UP000808146">
    <property type="component" value="Unassembled WGS sequence"/>
</dbReference>
<evidence type="ECO:0008006" key="3">
    <source>
        <dbReference type="Google" id="ProtNLM"/>
    </source>
</evidence>
<accession>A0A9D7QLJ0</accession>
<reference evidence="1" key="1">
    <citation type="submission" date="2020-10" db="EMBL/GenBank/DDBJ databases">
        <title>Connecting structure to function with the recovery of over 1000 high-quality activated sludge metagenome-assembled genomes encoding full-length rRNA genes using long-read sequencing.</title>
        <authorList>
            <person name="Singleton C.M."/>
            <person name="Petriglieri F."/>
            <person name="Kristensen J.M."/>
            <person name="Kirkegaard R.H."/>
            <person name="Michaelsen T.Y."/>
            <person name="Andersen M.H."/>
            <person name="Karst S.M."/>
            <person name="Dueholm M.S."/>
            <person name="Nielsen P.H."/>
            <person name="Albertsen M."/>
        </authorList>
    </citation>
    <scope>NUCLEOTIDE SEQUENCE</scope>
    <source>
        <strain evidence="1">OdNE_18-Q3-R46-58_BAT3C.305</strain>
    </source>
</reference>
<gene>
    <name evidence="1" type="ORF">IPN75_10390</name>
</gene>
<comment type="caution">
    <text evidence="1">The sequence shown here is derived from an EMBL/GenBank/DDBJ whole genome shotgun (WGS) entry which is preliminary data.</text>
</comment>
<evidence type="ECO:0000313" key="1">
    <source>
        <dbReference type="EMBL" id="MBK8890763.1"/>
    </source>
</evidence>
<name>A0A9D7QLJ0_9RHOO</name>
<sequence length="696" mass="77842">MTDIQHLVPLVPKPPVRRLRVYAFDPQSSVELNTAIINDTVIQLPWETRWEDQLEPGPINDYLEVIDYDPSSDVFYGPVDLNAPFLLAQDGLPPSEGCPQFHQQMVFAVAMRTIRNFERALGRAILWAGDRNASQGAPDRSFTRRLRIYPHGLREKNAYYSPSKRALLFGYFKHPDGDTATSSWVFTCLSQDIIAHETTHAILHGMQQRSIEASNLDSLAFHEAFADIIALLQHFSLTDVVRHQLAQSKGSLREPGLLNGLALQFGHAVGRRGSLRYALQYLEPSVSPARATSEANAKASGEIKQLKKLSETFEAHERGGFLVAAIFDAFVTIYEHRTADLFRLARSDEASNHYHLSAELVDRLAVEAGKAADQVLRMCVRALDYLPPVDLQFGEYLRAIITADTDLVANDPMRYRIAFIEAFRKRGVSVPGCISMAPDSLLWDEPDLSETPEFGEAGGNPEEGLSNVFSELLASLELSISLESWRSSSVHVHGTSGGGRRNLREAAVGVIERNQARIHKWFNEDSEFDEAWEKLVGMRLLAFDDPRRKAPLTNIPTLWAGKTNTTGESSKVPKFEVHSARIARRTGPEGQETHQLIIQMTQKRRGYDDPTDQDKADAGDPALLARDPDFWFRGGATIHIDLRDGKLIRIIRKNVCDDKRLAAQREFRTGKTSGQAIGSRASANLEPFAFLHRSLE</sequence>
<organism evidence="1 2">
    <name type="scientific">Candidatus Dechloromonas phosphorivorans</name>
    <dbReference type="NCBI Taxonomy" id="2899244"/>
    <lineage>
        <taxon>Bacteria</taxon>
        <taxon>Pseudomonadati</taxon>
        <taxon>Pseudomonadota</taxon>
        <taxon>Betaproteobacteria</taxon>
        <taxon>Rhodocyclales</taxon>
        <taxon>Azonexaceae</taxon>
        <taxon>Dechloromonas</taxon>
    </lineage>
</organism>
<dbReference type="AlphaFoldDB" id="A0A9D7QLJ0"/>
<protein>
    <recommendedName>
        <fullName evidence="3">Peptidase M4</fullName>
    </recommendedName>
</protein>
<dbReference type="CDD" id="cd09598">
    <property type="entry name" value="M4_like"/>
    <property type="match status" value="1"/>
</dbReference>